<sequence length="283" mass="31603">MEKYLRAREYKTAPPGARGSHSVSFLTSLLVREPKTQWFISLSLSLYLSRSSVSVLGFLGFVGMAPRKRKTTEQEEKQLVAQDSGQRVTRSMARPAPSGSSAEPRPVAPARKKAKEAQNKKGRAKKEEVEAEEAEAVKEEEDNSGESKTEAEEENENKKKKGKEKVEAEAENKEEKGKAKVEDHGEGTEADDDESDKRTIVIEHCKQCKSFKVRADQVKNGLEKGVPGIKVLLNPDKPRKGCLEIREEGGETFLSLLDMKRPFSKMKALNMEEVISDVIEKIK</sequence>
<keyword evidence="3" id="KW-1185">Reference proteome</keyword>
<organism evidence="2 3">
    <name type="scientific">Pyrus ussuriensis x Pyrus communis</name>
    <dbReference type="NCBI Taxonomy" id="2448454"/>
    <lineage>
        <taxon>Eukaryota</taxon>
        <taxon>Viridiplantae</taxon>
        <taxon>Streptophyta</taxon>
        <taxon>Embryophyta</taxon>
        <taxon>Tracheophyta</taxon>
        <taxon>Spermatophyta</taxon>
        <taxon>Magnoliopsida</taxon>
        <taxon>eudicotyledons</taxon>
        <taxon>Gunneridae</taxon>
        <taxon>Pentapetalae</taxon>
        <taxon>rosids</taxon>
        <taxon>fabids</taxon>
        <taxon>Rosales</taxon>
        <taxon>Rosaceae</taxon>
        <taxon>Amygdaloideae</taxon>
        <taxon>Maleae</taxon>
        <taxon>Pyrus</taxon>
    </lineage>
</organism>
<feature type="compositionally biased region" description="Basic and acidic residues" evidence="1">
    <location>
        <begin position="164"/>
        <end position="187"/>
    </location>
</feature>
<accession>A0A5N5HPE3</accession>
<reference evidence="2 3" key="3">
    <citation type="submission" date="2019-11" db="EMBL/GenBank/DDBJ databases">
        <title>A de novo genome assembly of a pear dwarfing rootstock.</title>
        <authorList>
            <person name="Wang F."/>
            <person name="Wang J."/>
            <person name="Li S."/>
            <person name="Zhang Y."/>
            <person name="Fang M."/>
            <person name="Ma L."/>
            <person name="Zhao Y."/>
            <person name="Jiang S."/>
        </authorList>
    </citation>
    <scope>NUCLEOTIDE SEQUENCE [LARGE SCALE GENOMIC DNA]</scope>
    <source>
        <strain evidence="2">S2</strain>
        <tissue evidence="2">Leaf</tissue>
    </source>
</reference>
<protein>
    <submittedName>
        <fullName evidence="2">Nucleolin 1-like</fullName>
    </submittedName>
</protein>
<dbReference type="PANTHER" id="PTHR33638:SF1">
    <property type="entry name" value="SELENOPROTEIN H"/>
    <property type="match status" value="1"/>
</dbReference>
<evidence type="ECO:0000313" key="3">
    <source>
        <dbReference type="Proteomes" id="UP000327157"/>
    </source>
</evidence>
<proteinExistence type="predicted"/>
<dbReference type="AlphaFoldDB" id="A0A5N5HPE3"/>
<feature type="compositionally biased region" description="Basic residues" evidence="1">
    <location>
        <begin position="110"/>
        <end position="124"/>
    </location>
</feature>
<name>A0A5N5HPE3_9ROSA</name>
<dbReference type="InterPro" id="IPR052674">
    <property type="entry name" value="SelWTH-like"/>
</dbReference>
<dbReference type="EMBL" id="SMOL01000148">
    <property type="protein sequence ID" value="KAB2629448.1"/>
    <property type="molecule type" value="Genomic_DNA"/>
</dbReference>
<evidence type="ECO:0000256" key="1">
    <source>
        <dbReference type="SAM" id="MobiDB-lite"/>
    </source>
</evidence>
<evidence type="ECO:0000313" key="2">
    <source>
        <dbReference type="EMBL" id="KAB2629448.1"/>
    </source>
</evidence>
<dbReference type="Proteomes" id="UP000327157">
    <property type="component" value="Chromosome 8"/>
</dbReference>
<dbReference type="PANTHER" id="PTHR33638">
    <property type="entry name" value="SELENOPROTEIN H"/>
    <property type="match status" value="1"/>
</dbReference>
<dbReference type="OrthoDB" id="1933874at2759"/>
<reference evidence="3" key="2">
    <citation type="submission" date="2019-10" db="EMBL/GenBank/DDBJ databases">
        <title>A de novo genome assembly of a pear dwarfing rootstock.</title>
        <authorList>
            <person name="Wang F."/>
            <person name="Wang J."/>
            <person name="Li S."/>
            <person name="Zhang Y."/>
            <person name="Fang M."/>
            <person name="Ma L."/>
            <person name="Zhao Y."/>
            <person name="Jiang S."/>
        </authorList>
    </citation>
    <scope>NUCLEOTIDE SEQUENCE [LARGE SCALE GENOMIC DNA]</scope>
</reference>
<reference evidence="2 3" key="1">
    <citation type="submission" date="2019-09" db="EMBL/GenBank/DDBJ databases">
        <authorList>
            <person name="Ou C."/>
        </authorList>
    </citation>
    <scope>NUCLEOTIDE SEQUENCE [LARGE SCALE GENOMIC DNA]</scope>
    <source>
        <strain evidence="2">S2</strain>
        <tissue evidence="2">Leaf</tissue>
    </source>
</reference>
<feature type="region of interest" description="Disordered" evidence="1">
    <location>
        <begin position="67"/>
        <end position="195"/>
    </location>
</feature>
<comment type="caution">
    <text evidence="2">The sequence shown here is derived from an EMBL/GenBank/DDBJ whole genome shotgun (WGS) entry which is preliminary data.</text>
</comment>
<dbReference type="FunFam" id="3.40.30.10:FF:000361">
    <property type="entry name" value="Selenium binding protein"/>
    <property type="match status" value="1"/>
</dbReference>
<dbReference type="GO" id="GO:0005794">
    <property type="term" value="C:Golgi apparatus"/>
    <property type="evidence" value="ECO:0007669"/>
    <property type="project" value="TreeGrafter"/>
</dbReference>
<feature type="compositionally biased region" description="Acidic residues" evidence="1">
    <location>
        <begin position="129"/>
        <end position="144"/>
    </location>
</feature>
<gene>
    <name evidence="2" type="ORF">D8674_034243</name>
</gene>